<organism evidence="3 4">
    <name type="scientific">Cohnella thailandensis</name>
    <dbReference type="NCBI Taxonomy" id="557557"/>
    <lineage>
        <taxon>Bacteria</taxon>
        <taxon>Bacillati</taxon>
        <taxon>Bacillota</taxon>
        <taxon>Bacilli</taxon>
        <taxon>Bacillales</taxon>
        <taxon>Paenibacillaceae</taxon>
        <taxon>Cohnella</taxon>
    </lineage>
</organism>
<protein>
    <submittedName>
        <fullName evidence="3">Uncharacterized protein</fullName>
    </submittedName>
</protein>
<feature type="region of interest" description="Disordered" evidence="2">
    <location>
        <begin position="318"/>
        <end position="353"/>
    </location>
</feature>
<evidence type="ECO:0000313" key="4">
    <source>
        <dbReference type="Proteomes" id="UP000535838"/>
    </source>
</evidence>
<reference evidence="3 4" key="1">
    <citation type="submission" date="2020-08" db="EMBL/GenBank/DDBJ databases">
        <title>Cohnella phylogeny.</title>
        <authorList>
            <person name="Dunlap C."/>
        </authorList>
    </citation>
    <scope>NUCLEOTIDE SEQUENCE [LARGE SCALE GENOMIC DNA]</scope>
    <source>
        <strain evidence="3 4">DSM 25241</strain>
    </source>
</reference>
<sequence>MRRRKKSRKRKRERGSVSIFFIAAAAGFVLLNGLLIDYARVAAFRKQAELSVMSGTRSVLSAYDPELYEKYGLFARGGDSADELFLRTLEGNQPTSDGQTFSLLDVKWTASAAIESRPLASHEVLRRQVLEEMKYKAPIDLTIELISRWRGVADAVKEAGSTVDRLEEMRQAYERREASLDEALEMVSEAGKLLVEPLETVIPSPVVSLNGQRSAAKASTLPDVVLMYPDYVAKRTSDENRAAAYSAAYQAWAERARQAEAAGDKFTEPPPAPTPPLYDKEISEYVDGIQQVRSQLLRLEGARKQSESRLERAAQAIEAARRTDEEMRRIAEEGSAETEDAENAGDALSPEESSFGYEANLAYEELRRSIQELVLGDEWFEEFLGEVDRQRQAGERLSQASLQMAGTIGGIPGSTGLSAQLVSEGDQLQSQAELYRSGFGESGSVVMNRRERIEEYRSTDQERRTLEEQADREWRQAEESILSLAGHDEAEPEDSKTFEQLERLYRSNLAWNSASDDSTETYEQASELGSAREEALEQSSGWLSAMSDAAVGARDRLYGSEYVVGRFVHSDPTEVREILAGQAELPASPTFQQAEYILYGFSKASSNLMAAYSEVLAARLSIRMAEGLIESARYGHPLLVLAAATLYAVRAAAQDMRSLLATDTIPLSKYVAVTTTYSDYLRLFLLMHGGSEKHWARMTAIMEQESGLSFERLYTYVSGQGTASITLWFFPGLVKTLGLSGRWGGTVNGERYEATYQADDAYQ</sequence>
<evidence type="ECO:0000313" key="3">
    <source>
        <dbReference type="EMBL" id="MBB6633546.1"/>
    </source>
</evidence>
<accession>A0A841SSI1</accession>
<dbReference type="RefSeq" id="WP_185118785.1">
    <property type="nucleotide sequence ID" value="NZ_JACJVQ010000005.1"/>
</dbReference>
<feature type="compositionally biased region" description="Basic and acidic residues" evidence="2">
    <location>
        <begin position="319"/>
        <end position="332"/>
    </location>
</feature>
<dbReference type="AlphaFoldDB" id="A0A841SSI1"/>
<comment type="caution">
    <text evidence="3">The sequence shown here is derived from an EMBL/GenBank/DDBJ whole genome shotgun (WGS) entry which is preliminary data.</text>
</comment>
<dbReference type="EMBL" id="JACJVQ010000005">
    <property type="protein sequence ID" value="MBB6633546.1"/>
    <property type="molecule type" value="Genomic_DNA"/>
</dbReference>
<gene>
    <name evidence="3" type="ORF">H7B67_05460</name>
</gene>
<proteinExistence type="predicted"/>
<feature type="coiled-coil region" evidence="1">
    <location>
        <begin position="156"/>
        <end position="186"/>
    </location>
</feature>
<keyword evidence="4" id="KW-1185">Reference proteome</keyword>
<name>A0A841SSI1_9BACL</name>
<dbReference type="Proteomes" id="UP000535838">
    <property type="component" value="Unassembled WGS sequence"/>
</dbReference>
<evidence type="ECO:0000256" key="2">
    <source>
        <dbReference type="SAM" id="MobiDB-lite"/>
    </source>
</evidence>
<feature type="compositionally biased region" description="Acidic residues" evidence="2">
    <location>
        <begin position="334"/>
        <end position="343"/>
    </location>
</feature>
<evidence type="ECO:0000256" key="1">
    <source>
        <dbReference type="SAM" id="Coils"/>
    </source>
</evidence>
<keyword evidence="1" id="KW-0175">Coiled coil</keyword>